<feature type="transmembrane region" description="Helical" evidence="1">
    <location>
        <begin position="268"/>
        <end position="290"/>
    </location>
</feature>
<protein>
    <recommendedName>
        <fullName evidence="2">DUF1618 domain-containing protein</fullName>
    </recommendedName>
</protein>
<dbReference type="Proteomes" id="UP000324897">
    <property type="component" value="Chromosome 6"/>
</dbReference>
<keyword evidence="1" id="KW-1133">Transmembrane helix</keyword>
<accession>A0A5J9WQH5</accession>
<sequence length="383" mass="43322">MAGRTSLNWGWNSDTVIAHDGKLWLRGLISCDPFEVNPKLRLDDLPETISEDIRFKSPADEDRIVSVSRSKIRFAELTQVRTEPVEATLMVIWTLVVDPTDGFTWWKKRCETMIGHLWNNDTYIGTMMAKHVPTLALISSNNPDIVFFFLMDQIFSVDVPEGRLLTHFKHTCGPDKLVRQTKTTSADLLALCRRLGASTGPLNQRNLSTAYSCPVYQKPLKLQDETLHLRRCEYALKILREDSLKRLEEGLLVQNTKKDDSSWNKIQILLLGVLVTGITALFSLLPWLPLNFASRIVLSFGIVWSLGCIAVPVVLFASHQWELGIGHHIARAVFMSFSVFILFGLYRMCKYPTPPTPGSLAPAPSDTEVMIWGWIEYAFTGLL</sequence>
<evidence type="ECO:0000313" key="3">
    <source>
        <dbReference type="EMBL" id="TVU50206.1"/>
    </source>
</evidence>
<dbReference type="OrthoDB" id="637148at2759"/>
<dbReference type="Pfam" id="PF07762">
    <property type="entry name" value="DUF1618"/>
    <property type="match status" value="1"/>
</dbReference>
<reference evidence="3 4" key="1">
    <citation type="journal article" date="2019" name="Sci. Rep.">
        <title>A high-quality genome of Eragrostis curvula grass provides insights into Poaceae evolution and supports new strategies to enhance forage quality.</title>
        <authorList>
            <person name="Carballo J."/>
            <person name="Santos B.A.C.M."/>
            <person name="Zappacosta D."/>
            <person name="Garbus I."/>
            <person name="Selva J.P."/>
            <person name="Gallo C.A."/>
            <person name="Diaz A."/>
            <person name="Albertini E."/>
            <person name="Caccamo M."/>
            <person name="Echenique V."/>
        </authorList>
    </citation>
    <scope>NUCLEOTIDE SEQUENCE [LARGE SCALE GENOMIC DNA]</scope>
    <source>
        <strain evidence="4">cv. Victoria</strain>
        <tissue evidence="3">Leaf</tissue>
    </source>
</reference>
<organism evidence="3 4">
    <name type="scientific">Eragrostis curvula</name>
    <name type="common">weeping love grass</name>
    <dbReference type="NCBI Taxonomy" id="38414"/>
    <lineage>
        <taxon>Eukaryota</taxon>
        <taxon>Viridiplantae</taxon>
        <taxon>Streptophyta</taxon>
        <taxon>Embryophyta</taxon>
        <taxon>Tracheophyta</taxon>
        <taxon>Spermatophyta</taxon>
        <taxon>Magnoliopsida</taxon>
        <taxon>Liliopsida</taxon>
        <taxon>Poales</taxon>
        <taxon>Poaceae</taxon>
        <taxon>PACMAD clade</taxon>
        <taxon>Chloridoideae</taxon>
        <taxon>Eragrostideae</taxon>
        <taxon>Eragrostidinae</taxon>
        <taxon>Eragrostis</taxon>
    </lineage>
</organism>
<feature type="non-terminal residue" evidence="3">
    <location>
        <position position="1"/>
    </location>
</feature>
<dbReference type="PANTHER" id="PTHR33086">
    <property type="entry name" value="OS05G0468200 PROTEIN-RELATED"/>
    <property type="match status" value="1"/>
</dbReference>
<comment type="caution">
    <text evidence="3">The sequence shown here is derived from an EMBL/GenBank/DDBJ whole genome shotgun (WGS) entry which is preliminary data.</text>
</comment>
<keyword evidence="4" id="KW-1185">Reference proteome</keyword>
<feature type="transmembrane region" description="Helical" evidence="1">
    <location>
        <begin position="296"/>
        <end position="317"/>
    </location>
</feature>
<feature type="transmembrane region" description="Helical" evidence="1">
    <location>
        <begin position="329"/>
        <end position="346"/>
    </location>
</feature>
<feature type="non-terminal residue" evidence="3">
    <location>
        <position position="383"/>
    </location>
</feature>
<proteinExistence type="predicted"/>
<evidence type="ECO:0000259" key="2">
    <source>
        <dbReference type="Pfam" id="PF07762"/>
    </source>
</evidence>
<dbReference type="Gramene" id="TVU50206">
    <property type="protein sequence ID" value="TVU50206"/>
    <property type="gene ID" value="EJB05_01570"/>
</dbReference>
<dbReference type="InterPro" id="IPR011676">
    <property type="entry name" value="DUF1618"/>
</dbReference>
<keyword evidence="1" id="KW-0812">Transmembrane</keyword>
<dbReference type="AlphaFoldDB" id="A0A5J9WQH5"/>
<keyword evidence="1" id="KW-0472">Membrane</keyword>
<name>A0A5J9WQH5_9POAL</name>
<gene>
    <name evidence="3" type="ORF">EJB05_01570</name>
</gene>
<evidence type="ECO:0000313" key="4">
    <source>
        <dbReference type="Proteomes" id="UP000324897"/>
    </source>
</evidence>
<feature type="domain" description="DUF1618" evidence="2">
    <location>
        <begin position="25"/>
        <end position="147"/>
    </location>
</feature>
<evidence type="ECO:0000256" key="1">
    <source>
        <dbReference type="SAM" id="Phobius"/>
    </source>
</evidence>
<dbReference type="EMBL" id="RWGY01000002">
    <property type="protein sequence ID" value="TVU50206.1"/>
    <property type="molecule type" value="Genomic_DNA"/>
</dbReference>
<dbReference type="PANTHER" id="PTHR33086:SF51">
    <property type="entry name" value="OS06G0307900 PROTEIN"/>
    <property type="match status" value="1"/>
</dbReference>